<sequence length="187" mass="21133">MDLDQDIQFINQKDKNLSTEERNKWKMPELPQVPKAARVGTSAKELDRNNELLSSSKEAHGPRKDRGFSEGLETCVLQRTSPEDKRLVEKTNYFVRGPEEEVGPRKGQQPSGSYSSLHKKESASTSAKQGQESPREQSEGQEKGKAQVEKTLYTELQKSKERKDSHRQCVQYGQKSDVIQKQGGGKN</sequence>
<organism evidence="2 3">
    <name type="scientific">Austropuccinia psidii MF-1</name>
    <dbReference type="NCBI Taxonomy" id="1389203"/>
    <lineage>
        <taxon>Eukaryota</taxon>
        <taxon>Fungi</taxon>
        <taxon>Dikarya</taxon>
        <taxon>Basidiomycota</taxon>
        <taxon>Pucciniomycotina</taxon>
        <taxon>Pucciniomycetes</taxon>
        <taxon>Pucciniales</taxon>
        <taxon>Sphaerophragmiaceae</taxon>
        <taxon>Austropuccinia</taxon>
    </lineage>
</organism>
<comment type="caution">
    <text evidence="2">The sequence shown here is derived from an EMBL/GenBank/DDBJ whole genome shotgun (WGS) entry which is preliminary data.</text>
</comment>
<evidence type="ECO:0000313" key="3">
    <source>
        <dbReference type="Proteomes" id="UP000765509"/>
    </source>
</evidence>
<feature type="compositionally biased region" description="Polar residues" evidence="1">
    <location>
        <begin position="123"/>
        <end position="132"/>
    </location>
</feature>
<protein>
    <submittedName>
        <fullName evidence="2">Uncharacterized protein</fullName>
    </submittedName>
</protein>
<feature type="compositionally biased region" description="Basic and acidic residues" evidence="1">
    <location>
        <begin position="157"/>
        <end position="167"/>
    </location>
</feature>
<reference evidence="2" key="1">
    <citation type="submission" date="2021-03" db="EMBL/GenBank/DDBJ databases">
        <title>Draft genome sequence of rust myrtle Austropuccinia psidii MF-1, a brazilian biotype.</title>
        <authorList>
            <person name="Quecine M.C."/>
            <person name="Pachon D.M.R."/>
            <person name="Bonatelli M.L."/>
            <person name="Correr F.H."/>
            <person name="Franceschini L.M."/>
            <person name="Leite T.F."/>
            <person name="Margarido G.R.A."/>
            <person name="Almeida C.A."/>
            <person name="Ferrarezi J.A."/>
            <person name="Labate C.A."/>
        </authorList>
    </citation>
    <scope>NUCLEOTIDE SEQUENCE</scope>
    <source>
        <strain evidence="2">MF-1</strain>
    </source>
</reference>
<feature type="compositionally biased region" description="Basic and acidic residues" evidence="1">
    <location>
        <begin position="57"/>
        <end position="68"/>
    </location>
</feature>
<dbReference type="Proteomes" id="UP000765509">
    <property type="component" value="Unassembled WGS sequence"/>
</dbReference>
<evidence type="ECO:0000313" key="2">
    <source>
        <dbReference type="EMBL" id="MBW0524202.1"/>
    </source>
</evidence>
<gene>
    <name evidence="2" type="ORF">O181_063917</name>
</gene>
<keyword evidence="3" id="KW-1185">Reference proteome</keyword>
<feature type="compositionally biased region" description="Basic and acidic residues" evidence="1">
    <location>
        <begin position="133"/>
        <end position="148"/>
    </location>
</feature>
<feature type="compositionally biased region" description="Basic and acidic residues" evidence="1">
    <location>
        <begin position="12"/>
        <end position="27"/>
    </location>
</feature>
<dbReference type="EMBL" id="AVOT02030878">
    <property type="protein sequence ID" value="MBW0524202.1"/>
    <property type="molecule type" value="Genomic_DNA"/>
</dbReference>
<name>A0A9Q3I1T6_9BASI</name>
<feature type="region of interest" description="Disordered" evidence="1">
    <location>
        <begin position="1"/>
        <end position="187"/>
    </location>
</feature>
<evidence type="ECO:0000256" key="1">
    <source>
        <dbReference type="SAM" id="MobiDB-lite"/>
    </source>
</evidence>
<dbReference type="AlphaFoldDB" id="A0A9Q3I1T6"/>
<proteinExistence type="predicted"/>
<accession>A0A9Q3I1T6</accession>